<evidence type="ECO:0000256" key="6">
    <source>
        <dbReference type="RuleBase" id="RU363053"/>
    </source>
</evidence>
<proteinExistence type="inferred from homology"/>
<keyword evidence="3 6" id="KW-0812">Transmembrane</keyword>
<dbReference type="GO" id="GO:0016020">
    <property type="term" value="C:membrane"/>
    <property type="evidence" value="ECO:0007669"/>
    <property type="project" value="UniProtKB-SubCell"/>
</dbReference>
<evidence type="ECO:0000313" key="7">
    <source>
        <dbReference type="Ensembl" id="ENSCLMP00005001144.1"/>
    </source>
</evidence>
<organism evidence="7 8">
    <name type="scientific">Cyclopterus lumpus</name>
    <name type="common">Lumpsucker</name>
    <dbReference type="NCBI Taxonomy" id="8103"/>
    <lineage>
        <taxon>Eukaryota</taxon>
        <taxon>Metazoa</taxon>
        <taxon>Chordata</taxon>
        <taxon>Craniata</taxon>
        <taxon>Vertebrata</taxon>
        <taxon>Euteleostomi</taxon>
        <taxon>Actinopterygii</taxon>
        <taxon>Neopterygii</taxon>
        <taxon>Teleostei</taxon>
        <taxon>Neoteleostei</taxon>
        <taxon>Acanthomorphata</taxon>
        <taxon>Eupercaria</taxon>
        <taxon>Perciformes</taxon>
        <taxon>Cottioidei</taxon>
        <taxon>Cottales</taxon>
        <taxon>Cyclopteridae</taxon>
        <taxon>Cyclopterus</taxon>
    </lineage>
</organism>
<dbReference type="Ensembl" id="ENSCLMT00005001232.1">
    <property type="protein sequence ID" value="ENSCLMP00005001144.1"/>
    <property type="gene ID" value="ENSCLMG00005000681.1"/>
</dbReference>
<dbReference type="Proteomes" id="UP000694565">
    <property type="component" value="Unplaced"/>
</dbReference>
<comment type="similarity">
    <text evidence="2 6">Belongs to the peroxisomal membrane protein PXMP2/4 family.</text>
</comment>
<accession>A0A8C2WAA3</accession>
<evidence type="ECO:0000256" key="1">
    <source>
        <dbReference type="ARBA" id="ARBA00004141"/>
    </source>
</evidence>
<evidence type="ECO:0000256" key="2">
    <source>
        <dbReference type="ARBA" id="ARBA00006824"/>
    </source>
</evidence>
<comment type="subcellular location">
    <subcellularLocation>
        <location evidence="1">Membrane</location>
        <topology evidence="1">Multi-pass membrane protein</topology>
    </subcellularLocation>
</comment>
<sequence length="224" mass="25686">MLPRVGKRFLVQMQHILKPLFQGRNQLLTNTLSGGILMGLGDILQQSWKNFQNPDRVRDWRMTGRMFTVGCSFGPLLTYWYIWLDGVFVGKALKTVGKKVLVDQVVASPFMGLWYFVGMGLLEGHTLSEGWKEFTNKFWDLYKADCCVWPPAQMINFYFLPPKFRVVYINVITVGWDTYLSFLKHRVSQPHTRFNRNSSPPPSTTTPLSFGSAGARCSKCCQLI</sequence>
<dbReference type="PANTHER" id="PTHR11266">
    <property type="entry name" value="PEROXISOMAL MEMBRANE PROTEIN 2, PXMP2 MPV17"/>
    <property type="match status" value="1"/>
</dbReference>
<dbReference type="PANTHER" id="PTHR11266:SF8">
    <property type="entry name" value="MPV17-LIKE PROTEIN 2"/>
    <property type="match status" value="1"/>
</dbReference>
<evidence type="ECO:0000313" key="8">
    <source>
        <dbReference type="Proteomes" id="UP000694565"/>
    </source>
</evidence>
<dbReference type="InterPro" id="IPR007248">
    <property type="entry name" value="Mpv17_PMP22"/>
</dbReference>
<protein>
    <recommendedName>
        <fullName evidence="9">Mpv17-like protein 2</fullName>
    </recommendedName>
</protein>
<evidence type="ECO:0000256" key="5">
    <source>
        <dbReference type="ARBA" id="ARBA00023136"/>
    </source>
</evidence>
<evidence type="ECO:0008006" key="9">
    <source>
        <dbReference type="Google" id="ProtNLM"/>
    </source>
</evidence>
<name>A0A8C2WAA3_CYCLU</name>
<reference evidence="7" key="1">
    <citation type="submission" date="2025-05" db="UniProtKB">
        <authorList>
            <consortium name="Ensembl"/>
        </authorList>
    </citation>
    <scope>IDENTIFICATION</scope>
</reference>
<dbReference type="GeneTree" id="ENSGT00940000160620"/>
<dbReference type="AlphaFoldDB" id="A0A8C2WAA3"/>
<evidence type="ECO:0000256" key="4">
    <source>
        <dbReference type="ARBA" id="ARBA00022989"/>
    </source>
</evidence>
<keyword evidence="4 6" id="KW-1133">Transmembrane helix</keyword>
<feature type="transmembrane region" description="Helical" evidence="6">
    <location>
        <begin position="104"/>
        <end position="122"/>
    </location>
</feature>
<keyword evidence="8" id="KW-1185">Reference proteome</keyword>
<dbReference type="Ensembl" id="ENSCLMT00005001272.1">
    <property type="protein sequence ID" value="ENSCLMP00005001184.1"/>
    <property type="gene ID" value="ENSCLMG00005000696.1"/>
</dbReference>
<dbReference type="GO" id="GO:0005739">
    <property type="term" value="C:mitochondrion"/>
    <property type="evidence" value="ECO:0007669"/>
    <property type="project" value="TreeGrafter"/>
</dbReference>
<dbReference type="Pfam" id="PF04117">
    <property type="entry name" value="Mpv17_PMP22"/>
    <property type="match status" value="1"/>
</dbReference>
<keyword evidence="5 6" id="KW-0472">Membrane</keyword>
<dbReference type="GO" id="GO:0061668">
    <property type="term" value="P:mitochondrial ribosome assembly"/>
    <property type="evidence" value="ECO:0007669"/>
    <property type="project" value="TreeGrafter"/>
</dbReference>
<feature type="transmembrane region" description="Helical" evidence="6">
    <location>
        <begin position="66"/>
        <end position="84"/>
    </location>
</feature>
<evidence type="ECO:0000256" key="3">
    <source>
        <dbReference type="ARBA" id="ARBA00022692"/>
    </source>
</evidence>